<feature type="domain" description="Protein kinase" evidence="13">
    <location>
        <begin position="310"/>
        <end position="600"/>
    </location>
</feature>
<dbReference type="InterPro" id="IPR045379">
    <property type="entry name" value="Crinkler_N"/>
</dbReference>
<evidence type="ECO:0000256" key="5">
    <source>
        <dbReference type="ARBA" id="ARBA00022527"/>
    </source>
</evidence>
<evidence type="ECO:0000313" key="14">
    <source>
        <dbReference type="EMBL" id="KZP04378.1"/>
    </source>
</evidence>
<keyword evidence="5" id="KW-0723">Serine/threonine-protein kinase</keyword>
<evidence type="ECO:0000256" key="2">
    <source>
        <dbReference type="ARBA" id="ARBA00004613"/>
    </source>
</evidence>
<organism evidence="14 15">
    <name type="scientific">Athelia psychrophila</name>
    <dbReference type="NCBI Taxonomy" id="1759441"/>
    <lineage>
        <taxon>Eukaryota</taxon>
        <taxon>Fungi</taxon>
        <taxon>Dikarya</taxon>
        <taxon>Basidiomycota</taxon>
        <taxon>Agaricomycotina</taxon>
        <taxon>Agaricomycetes</taxon>
        <taxon>Agaricomycetidae</taxon>
        <taxon>Atheliales</taxon>
        <taxon>Atheliaceae</taxon>
        <taxon>Athelia</taxon>
    </lineage>
</organism>
<dbReference type="InterPro" id="IPR000719">
    <property type="entry name" value="Prot_kinase_dom"/>
</dbReference>
<dbReference type="EMBL" id="KV417929">
    <property type="protein sequence ID" value="KZP04378.1"/>
    <property type="molecule type" value="Genomic_DNA"/>
</dbReference>
<evidence type="ECO:0000256" key="3">
    <source>
        <dbReference type="ARBA" id="ARBA00012513"/>
    </source>
</evidence>
<evidence type="ECO:0000259" key="13">
    <source>
        <dbReference type="PROSITE" id="PS50011"/>
    </source>
</evidence>
<dbReference type="SUPFAM" id="SSF56112">
    <property type="entry name" value="Protein kinase-like (PK-like)"/>
    <property type="match status" value="1"/>
</dbReference>
<dbReference type="OrthoDB" id="4062651at2759"/>
<sequence length="600" mass="66828">MSLKLFCVVYPDDEPSPFEVTAGGDDTISHLKDAIKAKTSPDLEDIAAHKLTLWKLEPCIPIDDNLQTALKDVKFDGSWTGAKKLGPAKMIENIFPDTPTQKHLHVLVQVPLPATKKRPHSPPTSSPMPSVKRAREEHNNRFATAAPSTTGITQQFSKNQNQPGGPYAYCNRPATASSIPVTLLHPVFGTFVDECSTYSPTDRDNAFVTELSTAMSHLFPLEVDRRDLFLEIINRHYDLGLEPAMLAGGPYRTGGHCIEGGHMYCLTQAKDELGGGGADPYLQGCAYYRESTMRKNTTDYFSSLPCLLIYYSGASFGFGGLASTDRPHLDALGPILPLSCHVHDSKMRTTIARFFGACKHAVDSLKTYYSTELPTLRNRNSLSLPDPCFPYPTSYISLTGDKSPQTFEYTGRFSASDLRRLIFYGKSVGSSNGEQQLFIKFTRSYSKAAHQMCAQAGYAPILHGFVELPGGWYMAVMENLAKDTDPMYQLELEAEQRRKISKDLRACIDLLHRHEMVHGDLRDSNILVSKDDALQISLIDFDWAGEMDVVRYPINLNRQDIYRPASAQDGEPITKEHDIEMIDWMFREGKFAPGKSLANV</sequence>
<comment type="catalytic activity">
    <reaction evidence="10">
        <text>L-threonyl-[protein] + ATP = O-phospho-L-threonyl-[protein] + ADP + H(+)</text>
        <dbReference type="Rhea" id="RHEA:46608"/>
        <dbReference type="Rhea" id="RHEA-COMP:11060"/>
        <dbReference type="Rhea" id="RHEA-COMP:11605"/>
        <dbReference type="ChEBI" id="CHEBI:15378"/>
        <dbReference type="ChEBI" id="CHEBI:30013"/>
        <dbReference type="ChEBI" id="CHEBI:30616"/>
        <dbReference type="ChEBI" id="CHEBI:61977"/>
        <dbReference type="ChEBI" id="CHEBI:456216"/>
        <dbReference type="EC" id="2.7.11.1"/>
    </reaction>
</comment>
<evidence type="ECO:0000256" key="4">
    <source>
        <dbReference type="ARBA" id="ARBA00022525"/>
    </source>
</evidence>
<accession>A0A167UWH1</accession>
<dbReference type="InterPro" id="IPR018934">
    <property type="entry name" value="RIO_dom"/>
</dbReference>
<evidence type="ECO:0000313" key="15">
    <source>
        <dbReference type="Proteomes" id="UP000076532"/>
    </source>
</evidence>
<dbReference type="GO" id="GO:0005576">
    <property type="term" value="C:extracellular region"/>
    <property type="evidence" value="ECO:0007669"/>
    <property type="project" value="UniProtKB-SubCell"/>
</dbReference>
<dbReference type="GO" id="GO:0043657">
    <property type="term" value="C:host cell"/>
    <property type="evidence" value="ECO:0007669"/>
    <property type="project" value="UniProtKB-SubCell"/>
</dbReference>
<evidence type="ECO:0000256" key="10">
    <source>
        <dbReference type="ARBA" id="ARBA00047899"/>
    </source>
</evidence>
<evidence type="ECO:0000256" key="6">
    <source>
        <dbReference type="ARBA" id="ARBA00022679"/>
    </source>
</evidence>
<keyword evidence="7" id="KW-0547">Nucleotide-binding</keyword>
<dbReference type="PROSITE" id="PS50011">
    <property type="entry name" value="PROTEIN_KINASE_DOM"/>
    <property type="match status" value="1"/>
</dbReference>
<dbReference type="GO" id="GO:0005524">
    <property type="term" value="F:ATP binding"/>
    <property type="evidence" value="ECO:0007669"/>
    <property type="project" value="UniProtKB-KW"/>
</dbReference>
<comment type="subcellular location">
    <subcellularLocation>
        <location evidence="1">Host cell</location>
    </subcellularLocation>
    <subcellularLocation>
        <location evidence="2">Secreted</location>
    </subcellularLocation>
</comment>
<reference evidence="14 15" key="1">
    <citation type="journal article" date="2016" name="Mol. Biol. Evol.">
        <title>Comparative Genomics of Early-Diverging Mushroom-Forming Fungi Provides Insights into the Origins of Lignocellulose Decay Capabilities.</title>
        <authorList>
            <person name="Nagy L.G."/>
            <person name="Riley R."/>
            <person name="Tritt A."/>
            <person name="Adam C."/>
            <person name="Daum C."/>
            <person name="Floudas D."/>
            <person name="Sun H."/>
            <person name="Yadav J.S."/>
            <person name="Pangilinan J."/>
            <person name="Larsson K.H."/>
            <person name="Matsuura K."/>
            <person name="Barry K."/>
            <person name="Labutti K."/>
            <person name="Kuo R."/>
            <person name="Ohm R.A."/>
            <person name="Bhattacharya S.S."/>
            <person name="Shirouzu T."/>
            <person name="Yoshinaga Y."/>
            <person name="Martin F.M."/>
            <person name="Grigoriev I.V."/>
            <person name="Hibbett D.S."/>
        </authorList>
    </citation>
    <scope>NUCLEOTIDE SEQUENCE [LARGE SCALE GENOMIC DNA]</scope>
    <source>
        <strain evidence="14 15">CBS 109695</strain>
    </source>
</reference>
<dbReference type="Pfam" id="PF20147">
    <property type="entry name" value="Crinkler"/>
    <property type="match status" value="1"/>
</dbReference>
<dbReference type="Gene3D" id="1.10.510.10">
    <property type="entry name" value="Transferase(Phosphotransferase) domain 1"/>
    <property type="match status" value="1"/>
</dbReference>
<keyword evidence="8" id="KW-0418">Kinase</keyword>
<evidence type="ECO:0000256" key="11">
    <source>
        <dbReference type="ARBA" id="ARBA00048679"/>
    </source>
</evidence>
<dbReference type="AlphaFoldDB" id="A0A167UWH1"/>
<dbReference type="Proteomes" id="UP000076532">
    <property type="component" value="Unassembled WGS sequence"/>
</dbReference>
<dbReference type="InterPro" id="IPR011009">
    <property type="entry name" value="Kinase-like_dom_sf"/>
</dbReference>
<dbReference type="GO" id="GO:0004674">
    <property type="term" value="F:protein serine/threonine kinase activity"/>
    <property type="evidence" value="ECO:0007669"/>
    <property type="project" value="UniProtKB-KW"/>
</dbReference>
<keyword evidence="9" id="KW-0067">ATP-binding</keyword>
<name>A0A167UWH1_9AGAM</name>
<gene>
    <name evidence="14" type="ORF">FIBSPDRAFT_1054726</name>
</gene>
<comment type="catalytic activity">
    <reaction evidence="11">
        <text>L-seryl-[protein] + ATP = O-phospho-L-seryl-[protein] + ADP + H(+)</text>
        <dbReference type="Rhea" id="RHEA:17989"/>
        <dbReference type="Rhea" id="RHEA-COMP:9863"/>
        <dbReference type="Rhea" id="RHEA-COMP:11604"/>
        <dbReference type="ChEBI" id="CHEBI:15378"/>
        <dbReference type="ChEBI" id="CHEBI:29999"/>
        <dbReference type="ChEBI" id="CHEBI:30616"/>
        <dbReference type="ChEBI" id="CHEBI:83421"/>
        <dbReference type="ChEBI" id="CHEBI:456216"/>
        <dbReference type="EC" id="2.7.11.1"/>
    </reaction>
</comment>
<evidence type="ECO:0000256" key="1">
    <source>
        <dbReference type="ARBA" id="ARBA00004340"/>
    </source>
</evidence>
<keyword evidence="6" id="KW-0808">Transferase</keyword>
<protein>
    <recommendedName>
        <fullName evidence="3">non-specific serine/threonine protein kinase</fullName>
        <ecNumber evidence="3">2.7.11.1</ecNumber>
    </recommendedName>
</protein>
<keyword evidence="4" id="KW-0964">Secreted</keyword>
<evidence type="ECO:0000256" key="8">
    <source>
        <dbReference type="ARBA" id="ARBA00022777"/>
    </source>
</evidence>
<evidence type="ECO:0000256" key="9">
    <source>
        <dbReference type="ARBA" id="ARBA00022840"/>
    </source>
</evidence>
<evidence type="ECO:0000256" key="12">
    <source>
        <dbReference type="SAM" id="MobiDB-lite"/>
    </source>
</evidence>
<evidence type="ECO:0000256" key="7">
    <source>
        <dbReference type="ARBA" id="ARBA00022741"/>
    </source>
</evidence>
<feature type="region of interest" description="Disordered" evidence="12">
    <location>
        <begin position="114"/>
        <end position="133"/>
    </location>
</feature>
<dbReference type="Pfam" id="PF01163">
    <property type="entry name" value="RIO1"/>
    <property type="match status" value="1"/>
</dbReference>
<proteinExistence type="predicted"/>
<dbReference type="EC" id="2.7.11.1" evidence="3"/>
<dbReference type="STRING" id="436010.A0A167UWH1"/>
<keyword evidence="15" id="KW-1185">Reference proteome</keyword>